<dbReference type="RefSeq" id="XP_033423193.1">
    <property type="nucleotide sequence ID" value="XM_033575175.1"/>
</dbReference>
<evidence type="ECO:0000313" key="2">
    <source>
        <dbReference type="EMBL" id="KAA8643832.1"/>
    </source>
</evidence>
<protein>
    <submittedName>
        <fullName evidence="2">Uncharacterized protein</fullName>
    </submittedName>
</protein>
<reference evidence="2 3" key="1">
    <citation type="submission" date="2019-08" db="EMBL/GenBank/DDBJ databases">
        <title>The genome sequence of a newly discovered highly antifungal drug resistant Aspergillus species, Aspergillus tanneri NIH 1004.</title>
        <authorList>
            <person name="Mounaud S."/>
            <person name="Singh I."/>
            <person name="Joardar V."/>
            <person name="Pakala S."/>
            <person name="Pakala S."/>
            <person name="Venepally P."/>
            <person name="Chung J.K."/>
            <person name="Losada L."/>
            <person name="Nierman W.C."/>
        </authorList>
    </citation>
    <scope>NUCLEOTIDE SEQUENCE [LARGE SCALE GENOMIC DNA]</scope>
    <source>
        <strain evidence="2 3">NIH1004</strain>
    </source>
</reference>
<gene>
    <name evidence="2" type="ORF">ATNIH1004_010607</name>
</gene>
<sequence>MAFSISLLRSPVTYTHPAHYSLRFPTQLGGDSIILLAPFPILHSFPRAHLCPSISDDDSAQSTGLPDVFLDDVTDDYLDSETETDSSDDLDDNSNNDSTWMMRRASFA</sequence>
<proteinExistence type="predicted"/>
<dbReference type="GeneID" id="54333308"/>
<feature type="region of interest" description="Disordered" evidence="1">
    <location>
        <begin position="78"/>
        <end position="98"/>
    </location>
</feature>
<dbReference type="AlphaFoldDB" id="A0A5M9M9X2"/>
<comment type="caution">
    <text evidence="2">The sequence shown here is derived from an EMBL/GenBank/DDBJ whole genome shotgun (WGS) entry which is preliminary data.</text>
</comment>
<name>A0A5M9M9X2_9EURO</name>
<dbReference type="Proteomes" id="UP000324241">
    <property type="component" value="Unassembled WGS sequence"/>
</dbReference>
<evidence type="ECO:0000313" key="3">
    <source>
        <dbReference type="Proteomes" id="UP000324241"/>
    </source>
</evidence>
<dbReference type="EMBL" id="QUQM01000005">
    <property type="protein sequence ID" value="KAA8643832.1"/>
    <property type="molecule type" value="Genomic_DNA"/>
</dbReference>
<feature type="compositionally biased region" description="Acidic residues" evidence="1">
    <location>
        <begin position="78"/>
        <end position="94"/>
    </location>
</feature>
<accession>A0A5M9M9X2</accession>
<organism evidence="2 3">
    <name type="scientific">Aspergillus tanneri</name>
    <dbReference type="NCBI Taxonomy" id="1220188"/>
    <lineage>
        <taxon>Eukaryota</taxon>
        <taxon>Fungi</taxon>
        <taxon>Dikarya</taxon>
        <taxon>Ascomycota</taxon>
        <taxon>Pezizomycotina</taxon>
        <taxon>Eurotiomycetes</taxon>
        <taxon>Eurotiomycetidae</taxon>
        <taxon>Eurotiales</taxon>
        <taxon>Aspergillaceae</taxon>
        <taxon>Aspergillus</taxon>
        <taxon>Aspergillus subgen. Circumdati</taxon>
    </lineage>
</organism>
<evidence type="ECO:0000256" key="1">
    <source>
        <dbReference type="SAM" id="MobiDB-lite"/>
    </source>
</evidence>